<dbReference type="EMBL" id="GGEC01008668">
    <property type="protein sequence ID" value="MBW89151.1"/>
    <property type="molecule type" value="Transcribed_RNA"/>
</dbReference>
<sequence>MVDLSRAWKRLCKLFHVGIQERYLLLSVMIRILHKITPISQCRNITSQILKTKISSKGYEAKQRSRNGQKGISPRANDMKSVFQLQKLLISFLGRRHIINEGKYSADGKYLHQKS</sequence>
<name>A0A2P2J6P8_RHIMU</name>
<accession>A0A2P2J6P8</accession>
<proteinExistence type="predicted"/>
<evidence type="ECO:0000313" key="1">
    <source>
        <dbReference type="EMBL" id="MBW89151.1"/>
    </source>
</evidence>
<reference evidence="1" key="1">
    <citation type="submission" date="2018-02" db="EMBL/GenBank/DDBJ databases">
        <title>Rhizophora mucronata_Transcriptome.</title>
        <authorList>
            <person name="Meera S.P."/>
            <person name="Sreeshan A."/>
            <person name="Augustine A."/>
        </authorList>
    </citation>
    <scope>NUCLEOTIDE SEQUENCE</scope>
    <source>
        <tissue evidence="1">Leaf</tissue>
    </source>
</reference>
<protein>
    <submittedName>
        <fullName evidence="1">Uncharacterized protein LOC105129541</fullName>
    </submittedName>
</protein>
<organism evidence="1">
    <name type="scientific">Rhizophora mucronata</name>
    <name type="common">Asiatic mangrove</name>
    <dbReference type="NCBI Taxonomy" id="61149"/>
    <lineage>
        <taxon>Eukaryota</taxon>
        <taxon>Viridiplantae</taxon>
        <taxon>Streptophyta</taxon>
        <taxon>Embryophyta</taxon>
        <taxon>Tracheophyta</taxon>
        <taxon>Spermatophyta</taxon>
        <taxon>Magnoliopsida</taxon>
        <taxon>eudicotyledons</taxon>
        <taxon>Gunneridae</taxon>
        <taxon>Pentapetalae</taxon>
        <taxon>rosids</taxon>
        <taxon>fabids</taxon>
        <taxon>Malpighiales</taxon>
        <taxon>Rhizophoraceae</taxon>
        <taxon>Rhizophora</taxon>
    </lineage>
</organism>
<dbReference type="AlphaFoldDB" id="A0A2P2J6P8"/>